<dbReference type="SUPFAM" id="SSF101898">
    <property type="entry name" value="NHL repeat"/>
    <property type="match status" value="1"/>
</dbReference>
<dbReference type="PROSITE" id="PS50119">
    <property type="entry name" value="ZF_BBOX"/>
    <property type="match status" value="1"/>
</dbReference>
<dbReference type="Pfam" id="PF17170">
    <property type="entry name" value="DUF5128"/>
    <property type="match status" value="1"/>
</dbReference>
<evidence type="ECO:0008006" key="13">
    <source>
        <dbReference type="Google" id="ProtNLM"/>
    </source>
</evidence>
<dbReference type="InterPro" id="IPR017907">
    <property type="entry name" value="Znf_RING_CS"/>
</dbReference>
<name>A0AAD9JWK1_RIDPI</name>
<dbReference type="SMART" id="SM00184">
    <property type="entry name" value="RING"/>
    <property type="match status" value="1"/>
</dbReference>
<evidence type="ECO:0000256" key="8">
    <source>
        <dbReference type="SAM" id="MobiDB-lite"/>
    </source>
</evidence>
<dbReference type="SMART" id="SM00336">
    <property type="entry name" value="BBOX"/>
    <property type="match status" value="1"/>
</dbReference>
<dbReference type="InterPro" id="IPR001258">
    <property type="entry name" value="NHL_repeat"/>
</dbReference>
<dbReference type="CDD" id="cd05819">
    <property type="entry name" value="NHL"/>
    <property type="match status" value="1"/>
</dbReference>
<feature type="coiled-coil region" evidence="7">
    <location>
        <begin position="172"/>
        <end position="235"/>
    </location>
</feature>
<reference evidence="11" key="1">
    <citation type="journal article" date="2023" name="Mol. Biol. Evol.">
        <title>Third-Generation Sequencing Reveals the Adaptive Role of the Epigenome in Three Deep-Sea Polychaetes.</title>
        <authorList>
            <person name="Perez M."/>
            <person name="Aroh O."/>
            <person name="Sun Y."/>
            <person name="Lan Y."/>
            <person name="Juniper S.K."/>
            <person name="Young C.R."/>
            <person name="Angers B."/>
            <person name="Qian P.Y."/>
        </authorList>
    </citation>
    <scope>NUCLEOTIDE SEQUENCE</scope>
    <source>
        <strain evidence="11">R07B-5</strain>
    </source>
</reference>
<keyword evidence="1" id="KW-0479">Metal-binding</keyword>
<dbReference type="PROSITE" id="PS51125">
    <property type="entry name" value="NHL"/>
    <property type="match status" value="4"/>
</dbReference>
<dbReference type="Gene3D" id="3.30.40.10">
    <property type="entry name" value="Zinc/RING finger domain, C3HC4 (zinc finger)"/>
    <property type="match status" value="1"/>
</dbReference>
<dbReference type="Gene3D" id="2.120.10.30">
    <property type="entry name" value="TolB, C-terminal domain"/>
    <property type="match status" value="2"/>
</dbReference>
<proteinExistence type="predicted"/>
<dbReference type="GO" id="GO:0061630">
    <property type="term" value="F:ubiquitin protein ligase activity"/>
    <property type="evidence" value="ECO:0007669"/>
    <property type="project" value="TreeGrafter"/>
</dbReference>
<dbReference type="PANTHER" id="PTHR24104:SF57">
    <property type="entry name" value="BEE-MILK PROTEIN"/>
    <property type="match status" value="1"/>
</dbReference>
<feature type="compositionally biased region" description="Basic and acidic residues" evidence="8">
    <location>
        <begin position="1"/>
        <end position="21"/>
    </location>
</feature>
<dbReference type="Gene3D" id="3.30.160.60">
    <property type="entry name" value="Classic Zinc Finger"/>
    <property type="match status" value="1"/>
</dbReference>
<feature type="repeat" description="NHL" evidence="6">
    <location>
        <begin position="426"/>
        <end position="469"/>
    </location>
</feature>
<protein>
    <recommendedName>
        <fullName evidence="13">Tripartite motif-containing protein 2-like</fullName>
    </recommendedName>
</protein>
<dbReference type="InterPro" id="IPR000315">
    <property type="entry name" value="Znf_B-box"/>
</dbReference>
<keyword evidence="12" id="KW-1185">Reference proteome</keyword>
<dbReference type="GO" id="GO:0008270">
    <property type="term" value="F:zinc ion binding"/>
    <property type="evidence" value="ECO:0007669"/>
    <property type="project" value="UniProtKB-KW"/>
</dbReference>
<dbReference type="SUPFAM" id="SSF57850">
    <property type="entry name" value="RING/U-box"/>
    <property type="match status" value="1"/>
</dbReference>
<feature type="region of interest" description="Disordered" evidence="8">
    <location>
        <begin position="1"/>
        <end position="29"/>
    </location>
</feature>
<dbReference type="GO" id="GO:0043161">
    <property type="term" value="P:proteasome-mediated ubiquitin-dependent protein catabolic process"/>
    <property type="evidence" value="ECO:0007669"/>
    <property type="project" value="TreeGrafter"/>
</dbReference>
<dbReference type="Proteomes" id="UP001209878">
    <property type="component" value="Unassembled WGS sequence"/>
</dbReference>
<comment type="caution">
    <text evidence="11">The sequence shown here is derived from an EMBL/GenBank/DDBJ whole genome shotgun (WGS) entry which is preliminary data.</text>
</comment>
<dbReference type="InterPro" id="IPR013083">
    <property type="entry name" value="Znf_RING/FYVE/PHD"/>
</dbReference>
<dbReference type="Pfam" id="PF14634">
    <property type="entry name" value="zf-RING_5"/>
    <property type="match status" value="1"/>
</dbReference>
<dbReference type="PROSITE" id="PS50089">
    <property type="entry name" value="ZF_RING_2"/>
    <property type="match status" value="1"/>
</dbReference>
<organism evidence="11 12">
    <name type="scientific">Ridgeia piscesae</name>
    <name type="common">Tubeworm</name>
    <dbReference type="NCBI Taxonomy" id="27915"/>
    <lineage>
        <taxon>Eukaryota</taxon>
        <taxon>Metazoa</taxon>
        <taxon>Spiralia</taxon>
        <taxon>Lophotrochozoa</taxon>
        <taxon>Annelida</taxon>
        <taxon>Polychaeta</taxon>
        <taxon>Sedentaria</taxon>
        <taxon>Canalipalpata</taxon>
        <taxon>Sabellida</taxon>
        <taxon>Siboglinidae</taxon>
        <taxon>Ridgeia</taxon>
    </lineage>
</organism>
<evidence type="ECO:0000256" key="6">
    <source>
        <dbReference type="PROSITE-ProRule" id="PRU00504"/>
    </source>
</evidence>
<dbReference type="PROSITE" id="PS00518">
    <property type="entry name" value="ZF_RING_1"/>
    <property type="match status" value="1"/>
</dbReference>
<keyword evidence="2" id="KW-0677">Repeat</keyword>
<keyword evidence="3 5" id="KW-0863">Zinc-finger</keyword>
<evidence type="ECO:0000259" key="10">
    <source>
        <dbReference type="PROSITE" id="PS50119"/>
    </source>
</evidence>
<dbReference type="EMBL" id="JAODUO010001634">
    <property type="protein sequence ID" value="KAK2160632.1"/>
    <property type="molecule type" value="Genomic_DNA"/>
</dbReference>
<feature type="domain" description="RING-type" evidence="9">
    <location>
        <begin position="37"/>
        <end position="81"/>
    </location>
</feature>
<evidence type="ECO:0000256" key="4">
    <source>
        <dbReference type="ARBA" id="ARBA00022833"/>
    </source>
</evidence>
<feature type="domain" description="B box-type" evidence="10">
    <location>
        <begin position="113"/>
        <end position="157"/>
    </location>
</feature>
<dbReference type="Pfam" id="PF01436">
    <property type="entry name" value="NHL"/>
    <property type="match status" value="1"/>
</dbReference>
<gene>
    <name evidence="11" type="ORF">NP493_1634g00025</name>
</gene>
<keyword evidence="4" id="KW-0862">Zinc</keyword>
<evidence type="ECO:0000313" key="12">
    <source>
        <dbReference type="Proteomes" id="UP001209878"/>
    </source>
</evidence>
<evidence type="ECO:0000256" key="2">
    <source>
        <dbReference type="ARBA" id="ARBA00022737"/>
    </source>
</evidence>
<feature type="repeat" description="NHL" evidence="6">
    <location>
        <begin position="567"/>
        <end position="609"/>
    </location>
</feature>
<feature type="repeat" description="NHL" evidence="6">
    <location>
        <begin position="613"/>
        <end position="655"/>
    </location>
</feature>
<dbReference type="GO" id="GO:0000209">
    <property type="term" value="P:protein polyubiquitination"/>
    <property type="evidence" value="ECO:0007669"/>
    <property type="project" value="TreeGrafter"/>
</dbReference>
<dbReference type="SUPFAM" id="SSF57845">
    <property type="entry name" value="B-box zinc-binding domain"/>
    <property type="match status" value="1"/>
</dbReference>
<evidence type="ECO:0000256" key="1">
    <source>
        <dbReference type="ARBA" id="ARBA00022723"/>
    </source>
</evidence>
<evidence type="ECO:0000259" key="9">
    <source>
        <dbReference type="PROSITE" id="PS50089"/>
    </source>
</evidence>
<feature type="repeat" description="NHL" evidence="6">
    <location>
        <begin position="656"/>
        <end position="699"/>
    </location>
</feature>
<evidence type="ECO:0000256" key="5">
    <source>
        <dbReference type="PROSITE-ProRule" id="PRU00024"/>
    </source>
</evidence>
<accession>A0AAD9JWK1</accession>
<evidence type="ECO:0000256" key="3">
    <source>
        <dbReference type="ARBA" id="ARBA00022771"/>
    </source>
</evidence>
<dbReference type="InterPro" id="IPR011042">
    <property type="entry name" value="6-blade_b-propeller_TolB-like"/>
</dbReference>
<dbReference type="AlphaFoldDB" id="A0AAD9JWK1"/>
<sequence length="699" mass="78007">MGPDRPAQREPRENALRTSRSDRRHKPKMERPDILSCNICLEPYDDKTHQAKFLTCHHSFCELCLCHLMSGLTLIECPTCRRTTTLDNAGVAGLQTNFYIDFMKEEITKYESPQNLGCIKHTNQPLSFFCQKCETAICRDCTVLDHKEAAGHTITDISVAESEQRKALDKEVKTAQSALTEAQCHMTQMEAELCNLKLVRDKALKDVEKAFEGYAKILEKRRDRLTQDITDMCSERQRSIIEMQERVGGCTKDLETTIDQCMKTMKHSTIVKVVGAKAGLTNALEKTATTTTKLDLGANHLVFDSKAGMDDYKAAAEKLGDVLFNAFLPSRIEFEPKDVVACLPATVEMRVFSYNDEQLDGQSIHVIIYDRYDTIIESSLTIDSEKNMNVVFTPQVSGKHRFVTTFLGEPIRGTDTDITVPSNNPVAVIGQRGDGLGKFLCPRAIAVDADGNMYVADTGNRLIQKLDKDGKFLHQFKIDGGNDECSTCDLALCKSRGNIICTETVVGQNMNPTMGNTVVSYGLDGTLKHKFVNKVMKCALCVASNSHGEIIVSDYLVHSLFMYDHHGNFLRRIGKPGTFKHPAFISIGEDDAIIVSDTNNNTIQVFDREGKFKYRFGKPGHGRGELKQPFGLATDGDNIIVVDSGNSRIQIFRYDGAFVSMVESADDPMNQPRGIAVGQDGHIYVADRDNNCIKKYRYK</sequence>
<evidence type="ECO:0000313" key="11">
    <source>
        <dbReference type="EMBL" id="KAK2160632.1"/>
    </source>
</evidence>
<dbReference type="Pfam" id="PF00643">
    <property type="entry name" value="zf-B_box"/>
    <property type="match status" value="1"/>
</dbReference>
<dbReference type="InterPro" id="IPR050952">
    <property type="entry name" value="TRIM-NHL_E3_ligases"/>
</dbReference>
<evidence type="ECO:0000256" key="7">
    <source>
        <dbReference type="SAM" id="Coils"/>
    </source>
</evidence>
<keyword evidence="7" id="KW-0175">Coiled coil</keyword>
<dbReference type="PANTHER" id="PTHR24104">
    <property type="entry name" value="E3 UBIQUITIN-PROTEIN LIGASE NHLRC1-RELATED"/>
    <property type="match status" value="1"/>
</dbReference>
<dbReference type="InterPro" id="IPR001841">
    <property type="entry name" value="Znf_RING"/>
</dbReference>